<protein>
    <submittedName>
        <fullName evidence="7">MFS transporter</fullName>
    </submittedName>
</protein>
<evidence type="ECO:0000313" key="7">
    <source>
        <dbReference type="EMBL" id="GAA2120549.1"/>
    </source>
</evidence>
<feature type="transmembrane region" description="Helical" evidence="5">
    <location>
        <begin position="339"/>
        <end position="358"/>
    </location>
</feature>
<feature type="transmembrane region" description="Helical" evidence="5">
    <location>
        <begin position="97"/>
        <end position="116"/>
    </location>
</feature>
<keyword evidence="3 5" id="KW-1133">Transmembrane helix</keyword>
<organism evidence="7 8">
    <name type="scientific">Kocuria atrinae</name>
    <dbReference type="NCBI Taxonomy" id="592377"/>
    <lineage>
        <taxon>Bacteria</taxon>
        <taxon>Bacillati</taxon>
        <taxon>Actinomycetota</taxon>
        <taxon>Actinomycetes</taxon>
        <taxon>Micrococcales</taxon>
        <taxon>Micrococcaceae</taxon>
        <taxon>Kocuria</taxon>
    </lineage>
</organism>
<dbReference type="Pfam" id="PF07690">
    <property type="entry name" value="MFS_1"/>
    <property type="match status" value="1"/>
</dbReference>
<dbReference type="PROSITE" id="PS50850">
    <property type="entry name" value="MFS"/>
    <property type="match status" value="1"/>
</dbReference>
<gene>
    <name evidence="7" type="ORF">GCM10009824_22370</name>
</gene>
<evidence type="ECO:0000256" key="4">
    <source>
        <dbReference type="ARBA" id="ARBA00023136"/>
    </source>
</evidence>
<proteinExistence type="predicted"/>
<dbReference type="EMBL" id="BAAAQA010000023">
    <property type="protein sequence ID" value="GAA2120549.1"/>
    <property type="molecule type" value="Genomic_DNA"/>
</dbReference>
<feature type="transmembrane region" description="Helical" evidence="5">
    <location>
        <begin position="43"/>
        <end position="62"/>
    </location>
</feature>
<feature type="transmembrane region" description="Helical" evidence="5">
    <location>
        <begin position="163"/>
        <end position="182"/>
    </location>
</feature>
<feature type="transmembrane region" description="Helical" evidence="5">
    <location>
        <begin position="203"/>
        <end position="228"/>
    </location>
</feature>
<dbReference type="InterPro" id="IPR036259">
    <property type="entry name" value="MFS_trans_sf"/>
</dbReference>
<evidence type="ECO:0000256" key="1">
    <source>
        <dbReference type="ARBA" id="ARBA00004651"/>
    </source>
</evidence>
<evidence type="ECO:0000259" key="6">
    <source>
        <dbReference type="PROSITE" id="PS50850"/>
    </source>
</evidence>
<feature type="transmembrane region" description="Helical" evidence="5">
    <location>
        <begin position="281"/>
        <end position="300"/>
    </location>
</feature>
<feature type="transmembrane region" description="Helical" evidence="5">
    <location>
        <begin position="306"/>
        <end position="327"/>
    </location>
</feature>
<keyword evidence="8" id="KW-1185">Reference proteome</keyword>
<dbReference type="InterPro" id="IPR011701">
    <property type="entry name" value="MFS"/>
</dbReference>
<dbReference type="Gene3D" id="1.20.1250.20">
    <property type="entry name" value="MFS general substrate transporter like domains"/>
    <property type="match status" value="2"/>
</dbReference>
<reference evidence="7 8" key="1">
    <citation type="journal article" date="2019" name="Int. J. Syst. Evol. Microbiol.">
        <title>The Global Catalogue of Microorganisms (GCM) 10K type strain sequencing project: providing services to taxonomists for standard genome sequencing and annotation.</title>
        <authorList>
            <consortium name="The Broad Institute Genomics Platform"/>
            <consortium name="The Broad Institute Genome Sequencing Center for Infectious Disease"/>
            <person name="Wu L."/>
            <person name="Ma J."/>
        </authorList>
    </citation>
    <scope>NUCLEOTIDE SEQUENCE [LARGE SCALE GENOMIC DNA]</scope>
    <source>
        <strain evidence="7 8">JCM 15914</strain>
    </source>
</reference>
<dbReference type="RefSeq" id="WP_344225126.1">
    <property type="nucleotide sequence ID" value="NZ_BAAAQA010000023.1"/>
</dbReference>
<feature type="transmembrane region" description="Helical" evidence="5">
    <location>
        <begin position="137"/>
        <end position="157"/>
    </location>
</feature>
<sequence>MSPSRILKARIAVSLLFMTNGAIYANLLPRLPEIKDMFELSNAMYGLVLIALPIGGVVAGPLPAPIIRRFGTARAAAVGSILLAGSVFFAASIPHVAVFFIGLLLAGALDAVVDTAQNAQGLRVQRLAGVSIINSMHALWSVGAVLGGLMGTAAIALQLPLPMHLALSGILFAAVALGAMRFSLPDSHEVPAEVMTDTAGVPIIPAGAGKALLALVPFAIIAMSGVLVEDIGNNWGAVYLRDVLGAPVTVMGFAYVVMVGAQFIGRLLGDRMINAFGEVNVTRFGGALIFLGMGTVIIAANVPMALVGFGLAGFGCATLVPSAYAAADRAPGLKPGTGLTLVSWSMRVIFLISPPLVGALADSAGLRLAILFVPLMGLLAIIFARSLRIRGRGR</sequence>
<dbReference type="PANTHER" id="PTHR23514">
    <property type="entry name" value="BYPASS OF STOP CODON PROTEIN 6"/>
    <property type="match status" value="1"/>
</dbReference>
<accession>A0ABN2Y423</accession>
<dbReference type="PANTHER" id="PTHR23514:SF13">
    <property type="entry name" value="INNER MEMBRANE PROTEIN YBJJ"/>
    <property type="match status" value="1"/>
</dbReference>
<evidence type="ECO:0000313" key="8">
    <source>
        <dbReference type="Proteomes" id="UP001500166"/>
    </source>
</evidence>
<name>A0ABN2Y423_9MICC</name>
<comment type="caution">
    <text evidence="7">The sequence shown here is derived from an EMBL/GenBank/DDBJ whole genome shotgun (WGS) entry which is preliminary data.</text>
</comment>
<feature type="domain" description="Major facilitator superfamily (MFS) profile" evidence="6">
    <location>
        <begin position="203"/>
        <end position="394"/>
    </location>
</feature>
<evidence type="ECO:0000256" key="3">
    <source>
        <dbReference type="ARBA" id="ARBA00022989"/>
    </source>
</evidence>
<comment type="subcellular location">
    <subcellularLocation>
        <location evidence="1">Cell membrane</location>
        <topology evidence="1">Multi-pass membrane protein</topology>
    </subcellularLocation>
</comment>
<keyword evidence="4 5" id="KW-0472">Membrane</keyword>
<keyword evidence="2 5" id="KW-0812">Transmembrane</keyword>
<dbReference type="InterPro" id="IPR051788">
    <property type="entry name" value="MFS_Transporter"/>
</dbReference>
<evidence type="ECO:0000256" key="5">
    <source>
        <dbReference type="SAM" id="Phobius"/>
    </source>
</evidence>
<dbReference type="InterPro" id="IPR020846">
    <property type="entry name" value="MFS_dom"/>
</dbReference>
<dbReference type="SUPFAM" id="SSF103473">
    <property type="entry name" value="MFS general substrate transporter"/>
    <property type="match status" value="1"/>
</dbReference>
<feature type="transmembrane region" description="Helical" evidence="5">
    <location>
        <begin position="248"/>
        <end position="269"/>
    </location>
</feature>
<evidence type="ECO:0000256" key="2">
    <source>
        <dbReference type="ARBA" id="ARBA00022692"/>
    </source>
</evidence>
<feature type="transmembrane region" description="Helical" evidence="5">
    <location>
        <begin position="364"/>
        <end position="384"/>
    </location>
</feature>
<dbReference type="CDD" id="cd17393">
    <property type="entry name" value="MFS_MosC_like"/>
    <property type="match status" value="1"/>
</dbReference>
<dbReference type="Proteomes" id="UP001500166">
    <property type="component" value="Unassembled WGS sequence"/>
</dbReference>